<name>Q0V488_PHANO</name>
<dbReference type="InParanoid" id="Q0V488"/>
<evidence type="ECO:0000256" key="1">
    <source>
        <dbReference type="SAM" id="MobiDB-lite"/>
    </source>
</evidence>
<proteinExistence type="predicted"/>
<dbReference type="RefSeq" id="XP_001791830.1">
    <property type="nucleotide sequence ID" value="XM_001791778.1"/>
</dbReference>
<dbReference type="EMBL" id="CH445326">
    <property type="protein sequence ID" value="EAT90825.1"/>
    <property type="molecule type" value="Genomic_DNA"/>
</dbReference>
<gene>
    <name evidence="2" type="ORF">SNOG_01176</name>
</gene>
<feature type="region of interest" description="Disordered" evidence="1">
    <location>
        <begin position="1"/>
        <end position="28"/>
    </location>
</feature>
<dbReference type="Proteomes" id="UP000001055">
    <property type="component" value="Unassembled WGS sequence"/>
</dbReference>
<dbReference type="KEGG" id="pno:SNOG_01176"/>
<reference evidence="3" key="1">
    <citation type="journal article" date="2007" name="Plant Cell">
        <title>Dothideomycete-plant interactions illuminated by genome sequencing and EST analysis of the wheat pathogen Stagonospora nodorum.</title>
        <authorList>
            <person name="Hane J.K."/>
            <person name="Lowe R.G."/>
            <person name="Solomon P.S."/>
            <person name="Tan K.C."/>
            <person name="Schoch C.L."/>
            <person name="Spatafora J.W."/>
            <person name="Crous P.W."/>
            <person name="Kodira C."/>
            <person name="Birren B.W."/>
            <person name="Galagan J.E."/>
            <person name="Torriani S.F."/>
            <person name="McDonald B.A."/>
            <person name="Oliver R.P."/>
        </authorList>
    </citation>
    <scope>NUCLEOTIDE SEQUENCE [LARGE SCALE GENOMIC DNA]</scope>
    <source>
        <strain evidence="3">SN15 / ATCC MYA-4574 / FGSC 10173</strain>
    </source>
</reference>
<organism evidence="2 3">
    <name type="scientific">Phaeosphaeria nodorum (strain SN15 / ATCC MYA-4574 / FGSC 10173)</name>
    <name type="common">Glume blotch fungus</name>
    <name type="synonym">Parastagonospora nodorum</name>
    <dbReference type="NCBI Taxonomy" id="321614"/>
    <lineage>
        <taxon>Eukaryota</taxon>
        <taxon>Fungi</taxon>
        <taxon>Dikarya</taxon>
        <taxon>Ascomycota</taxon>
        <taxon>Pezizomycotina</taxon>
        <taxon>Dothideomycetes</taxon>
        <taxon>Pleosporomycetidae</taxon>
        <taxon>Pleosporales</taxon>
        <taxon>Pleosporineae</taxon>
        <taxon>Phaeosphaeriaceae</taxon>
        <taxon>Parastagonospora</taxon>
    </lineage>
</organism>
<evidence type="ECO:0000313" key="3">
    <source>
        <dbReference type="Proteomes" id="UP000001055"/>
    </source>
</evidence>
<sequence>MATFAHTHALGLGKDHDRDRSSSFGFKDTDQGIKWLWSEENMLLDQPAQMQTE</sequence>
<protein>
    <submittedName>
        <fullName evidence="2">Uncharacterized protein</fullName>
    </submittedName>
</protein>
<dbReference type="AlphaFoldDB" id="Q0V488"/>
<accession>Q0V488</accession>
<dbReference type="HOGENOM" id="CLU_3069457_0_0_1"/>
<feature type="compositionally biased region" description="Basic and acidic residues" evidence="1">
    <location>
        <begin position="13"/>
        <end position="28"/>
    </location>
</feature>
<dbReference type="GeneID" id="5968675"/>
<evidence type="ECO:0000313" key="2">
    <source>
        <dbReference type="EMBL" id="EAT90825.1"/>
    </source>
</evidence>